<dbReference type="NCBIfam" id="NF003915">
    <property type="entry name" value="PRK05441.1"/>
    <property type="match status" value="1"/>
</dbReference>
<dbReference type="EMBL" id="WQPS01000012">
    <property type="protein sequence ID" value="MBT9810095.1"/>
    <property type="molecule type" value="Genomic_DNA"/>
</dbReference>
<keyword evidence="2 12" id="KW-0456">Lyase</keyword>
<comment type="pathway">
    <text evidence="6">Cell wall biogenesis.</text>
</comment>
<evidence type="ECO:0000256" key="9">
    <source>
        <dbReference type="ARBA" id="ARBA00070061"/>
    </source>
</evidence>
<gene>
    <name evidence="12 14" type="primary">murQ</name>
    <name evidence="14" type="ORF">GPL26_10625</name>
</gene>
<organism evidence="14 15">
    <name type="scientific">Enterocloster citroniae</name>
    <dbReference type="NCBI Taxonomy" id="358743"/>
    <lineage>
        <taxon>Bacteria</taxon>
        <taxon>Bacillati</taxon>
        <taxon>Bacillota</taxon>
        <taxon>Clostridia</taxon>
        <taxon>Lachnospirales</taxon>
        <taxon>Lachnospiraceae</taxon>
        <taxon>Enterocloster</taxon>
    </lineage>
</organism>
<comment type="catalytic activity">
    <reaction evidence="4 12">
        <text>N-acetyl-D-muramate 6-phosphate + H2O = N-acetyl-D-glucosamine 6-phosphate + (R)-lactate</text>
        <dbReference type="Rhea" id="RHEA:26410"/>
        <dbReference type="ChEBI" id="CHEBI:15377"/>
        <dbReference type="ChEBI" id="CHEBI:16004"/>
        <dbReference type="ChEBI" id="CHEBI:57513"/>
        <dbReference type="ChEBI" id="CHEBI:58722"/>
        <dbReference type="EC" id="4.2.1.126"/>
    </reaction>
</comment>
<feature type="active site" evidence="12">
    <location>
        <position position="122"/>
    </location>
</feature>
<feature type="active site" description="Proton donor" evidence="12">
    <location>
        <position position="92"/>
    </location>
</feature>
<evidence type="ECO:0000256" key="6">
    <source>
        <dbReference type="ARBA" id="ARBA00060672"/>
    </source>
</evidence>
<dbReference type="NCBIfam" id="NF009222">
    <property type="entry name" value="PRK12570.1"/>
    <property type="match status" value="1"/>
</dbReference>
<dbReference type="InterPro" id="IPR005488">
    <property type="entry name" value="Etherase_MurQ"/>
</dbReference>
<dbReference type="RefSeq" id="WP_117450771.1">
    <property type="nucleotide sequence ID" value="NZ_CABJDD010000003.1"/>
</dbReference>
<comment type="caution">
    <text evidence="14">The sequence shown here is derived from an EMBL/GenBank/DDBJ whole genome shotgun (WGS) entry which is preliminary data.</text>
</comment>
<dbReference type="Gene3D" id="3.40.50.10490">
    <property type="entry name" value="Glucose-6-phosphate isomerase like protein, domain 1"/>
    <property type="match status" value="1"/>
</dbReference>
<dbReference type="GO" id="GO:0016803">
    <property type="term" value="F:ether hydrolase activity"/>
    <property type="evidence" value="ECO:0007669"/>
    <property type="project" value="TreeGrafter"/>
</dbReference>
<accession>A0AA41FEX1</accession>
<comment type="miscellaneous">
    <text evidence="12">A lyase-type mechanism (elimination/hydration) is suggested for the cleavage of the lactyl ether bond of MurNAc 6-phosphate, with the formation of an alpha,beta-unsaturated aldehyde intermediate with (E)-stereochemistry, followed by the syn addition of water to give product.</text>
</comment>
<dbReference type="GO" id="GO:0046348">
    <property type="term" value="P:amino sugar catabolic process"/>
    <property type="evidence" value="ECO:0007669"/>
    <property type="project" value="InterPro"/>
</dbReference>
<dbReference type="Pfam" id="PF22645">
    <property type="entry name" value="GKRP_SIS_N"/>
    <property type="match status" value="1"/>
</dbReference>
<dbReference type="GO" id="GO:0009254">
    <property type="term" value="P:peptidoglycan turnover"/>
    <property type="evidence" value="ECO:0007669"/>
    <property type="project" value="TreeGrafter"/>
</dbReference>
<evidence type="ECO:0000313" key="14">
    <source>
        <dbReference type="EMBL" id="MBT9810095.1"/>
    </source>
</evidence>
<dbReference type="Gene3D" id="1.10.8.1080">
    <property type="match status" value="1"/>
</dbReference>
<dbReference type="GO" id="GO:0016835">
    <property type="term" value="F:carbon-oxygen lyase activity"/>
    <property type="evidence" value="ECO:0007669"/>
    <property type="project" value="UniProtKB-UniRule"/>
</dbReference>
<dbReference type="EC" id="4.2.1.126" evidence="8 12"/>
<dbReference type="SUPFAM" id="SSF53697">
    <property type="entry name" value="SIS domain"/>
    <property type="match status" value="1"/>
</dbReference>
<evidence type="ECO:0000256" key="11">
    <source>
        <dbReference type="ARBA" id="ARBA00084049"/>
    </source>
</evidence>
<dbReference type="HAMAP" id="MF_00068">
    <property type="entry name" value="MurQ"/>
    <property type="match status" value="1"/>
</dbReference>
<evidence type="ECO:0000256" key="2">
    <source>
        <dbReference type="ARBA" id="ARBA00023239"/>
    </source>
</evidence>
<evidence type="ECO:0000256" key="7">
    <source>
        <dbReference type="ARBA" id="ARBA00061234"/>
    </source>
</evidence>
<dbReference type="InterPro" id="IPR040190">
    <property type="entry name" value="MURQ/GCKR"/>
</dbReference>
<evidence type="ECO:0000256" key="3">
    <source>
        <dbReference type="ARBA" id="ARBA00023277"/>
    </source>
</evidence>
<evidence type="ECO:0000256" key="8">
    <source>
        <dbReference type="ARBA" id="ARBA00067056"/>
    </source>
</evidence>
<evidence type="ECO:0000256" key="1">
    <source>
        <dbReference type="ARBA" id="ARBA00011738"/>
    </source>
</evidence>
<dbReference type="InterPro" id="IPR005486">
    <property type="entry name" value="Glucokinase_regulatory_CS"/>
</dbReference>
<dbReference type="Proteomes" id="UP000708338">
    <property type="component" value="Unassembled WGS sequence"/>
</dbReference>
<feature type="domain" description="SIS" evidence="13">
    <location>
        <begin position="64"/>
        <end position="226"/>
    </location>
</feature>
<evidence type="ECO:0000256" key="4">
    <source>
        <dbReference type="ARBA" id="ARBA00051747"/>
    </source>
</evidence>
<dbReference type="InterPro" id="IPR046348">
    <property type="entry name" value="SIS_dom_sf"/>
</dbReference>
<dbReference type="AlphaFoldDB" id="A0AA41FEX1"/>
<comment type="subunit">
    <text evidence="1 12">Homodimer.</text>
</comment>
<keyword evidence="3 12" id="KW-0119">Carbohydrate metabolism</keyword>
<dbReference type="FunFam" id="1.10.8.1080:FF:000001">
    <property type="entry name" value="N-acetylmuramic acid 6-phosphate etherase"/>
    <property type="match status" value="1"/>
</dbReference>
<protein>
    <recommendedName>
        <fullName evidence="9 12">N-acetylmuramic acid 6-phosphate etherase</fullName>
        <shortName evidence="12">MurNAc-6-P etherase</shortName>
        <ecNumber evidence="8 12">4.2.1.126</ecNumber>
    </recommendedName>
    <alternativeName>
        <fullName evidence="11 12">N-acetylmuramic acid 6-phosphate hydrolase</fullName>
    </alternativeName>
    <alternativeName>
        <fullName evidence="10 12">N-acetylmuramic acid 6-phosphate lyase</fullName>
    </alternativeName>
</protein>
<comment type="similarity">
    <text evidence="7 12">Belongs to the GCKR-like family. MurNAc-6-P etherase subfamily.</text>
</comment>
<dbReference type="PROSITE" id="PS51464">
    <property type="entry name" value="SIS"/>
    <property type="match status" value="1"/>
</dbReference>
<dbReference type="InterPro" id="IPR001347">
    <property type="entry name" value="SIS_dom"/>
</dbReference>
<comment type="pathway">
    <text evidence="12">Amino-sugar metabolism; N-acetylmuramate degradation.</text>
</comment>
<dbReference type="PROSITE" id="PS01272">
    <property type="entry name" value="GCKR"/>
    <property type="match status" value="1"/>
</dbReference>
<dbReference type="PANTHER" id="PTHR10088">
    <property type="entry name" value="GLUCOKINASE REGULATORY PROTEIN"/>
    <property type="match status" value="1"/>
</dbReference>
<evidence type="ECO:0000256" key="5">
    <source>
        <dbReference type="ARBA" id="ARBA00060595"/>
    </source>
</evidence>
<dbReference type="GO" id="GO:0097367">
    <property type="term" value="F:carbohydrate derivative binding"/>
    <property type="evidence" value="ECO:0007669"/>
    <property type="project" value="InterPro"/>
</dbReference>
<dbReference type="CDD" id="cd05007">
    <property type="entry name" value="SIS_Etherase"/>
    <property type="match status" value="1"/>
</dbReference>
<name>A0AA41FEX1_9FIRM</name>
<evidence type="ECO:0000259" key="13">
    <source>
        <dbReference type="PROSITE" id="PS51464"/>
    </source>
</evidence>
<dbReference type="FunFam" id="3.40.50.10490:FF:000014">
    <property type="entry name" value="N-acetylmuramic acid 6-phosphate etherase"/>
    <property type="match status" value="1"/>
</dbReference>
<evidence type="ECO:0000256" key="12">
    <source>
        <dbReference type="HAMAP-Rule" id="MF_00068"/>
    </source>
</evidence>
<comment type="function">
    <text evidence="12">Specifically catalyzes the cleavage of the D-lactyl ether substituent of MurNAc 6-phosphate, producing GlcNAc 6-phosphate and D-lactate.</text>
</comment>
<sequence>MVGLKGKDKEVLSGLKTESRNPRTLDLDLMSVEELLTVMNEEDKNVIEAVKQALPQIQETVEAVICALNKGGRLIYAGAGTSGRLGILDAVECLPTFSTTDEVVGIMAGGEKAFVHAQEGVEDSKEEGRKDLEHLKVDERDVVVALSASGRTPYCIGALECAREAGACCVGLSCNRPAELTDYSDIAIEVDAGPEILTGSTRLKAGTAEKMILNMISTAAMVGIGKVYGNLMVDMRATNLKLVERAKRIVSMACGCTEETAQAALELADGGIKAAIVMILTGITAKEAKERLEIHKGFVRKCLDGTHGRD</sequence>
<reference evidence="14" key="1">
    <citation type="journal article" date="2021" name="Gut Microbes">
        <title>A synthetic consortium of 100 gut commensals modulates the composition and function in a colon model of the microbiome of elderly subjects.</title>
        <authorList>
            <person name="Perez M."/>
            <person name="Ntemiri A."/>
            <person name="Tan H."/>
            <person name="Harris H.M.B."/>
            <person name="Roager H.M."/>
            <person name="Ribiere C."/>
            <person name="O'Toole P.W."/>
        </authorList>
    </citation>
    <scope>NUCLEOTIDE SEQUENCE</scope>
    <source>
        <strain evidence="14">MCC335</strain>
    </source>
</reference>
<evidence type="ECO:0000313" key="15">
    <source>
        <dbReference type="Proteomes" id="UP000708338"/>
    </source>
</evidence>
<dbReference type="NCBIfam" id="TIGR00274">
    <property type="entry name" value="N-acetylmuramic acid 6-phosphate etherase"/>
    <property type="match status" value="1"/>
</dbReference>
<dbReference type="PANTHER" id="PTHR10088:SF4">
    <property type="entry name" value="GLUCOKINASE REGULATORY PROTEIN"/>
    <property type="match status" value="1"/>
</dbReference>
<evidence type="ECO:0000256" key="10">
    <source>
        <dbReference type="ARBA" id="ARBA00077905"/>
    </source>
</evidence>
<proteinExistence type="inferred from homology"/>
<comment type="pathway">
    <text evidence="5">Amino-sugar metabolism; 1,6-anhydro-N-acetylmuramate degradation.</text>
</comment>